<evidence type="ECO:0000259" key="1">
    <source>
        <dbReference type="Pfam" id="PF01814"/>
    </source>
</evidence>
<comment type="caution">
    <text evidence="2">The sequence shown here is derived from an EMBL/GenBank/DDBJ whole genome shotgun (WGS) entry which is preliminary data.</text>
</comment>
<gene>
    <name evidence="2" type="ORF">E1B28_010462</name>
</gene>
<dbReference type="EMBL" id="CM032186">
    <property type="protein sequence ID" value="KAG7091426.1"/>
    <property type="molecule type" value="Genomic_DNA"/>
</dbReference>
<evidence type="ECO:0000313" key="2">
    <source>
        <dbReference type="EMBL" id="KAG7091426.1"/>
    </source>
</evidence>
<evidence type="ECO:0000313" key="3">
    <source>
        <dbReference type="Proteomes" id="UP001049176"/>
    </source>
</evidence>
<dbReference type="InterPro" id="IPR012312">
    <property type="entry name" value="Hemerythrin-like"/>
</dbReference>
<proteinExistence type="predicted"/>
<dbReference type="Proteomes" id="UP001049176">
    <property type="component" value="Chromosome 6"/>
</dbReference>
<sequence>MATTLLDITTMIKLDHENVRDLFQRFKSATSKEEKLPIVNTLIREMAVHSDAEEVSLYNEFAVLGLAETAEHNKEEHSEVKKLVYEADNASIDDPNFDDKMTIAVTTFLEHSEEEENEQLPQMAAQITREQSDAIAREFLKARMLVPTRAHPDVPQTGGIVQQAIGVHAKIHDKLSETLAGRKFVDVKYAHPEL</sequence>
<organism evidence="2 3">
    <name type="scientific">Marasmius oreades</name>
    <name type="common">fairy-ring Marasmius</name>
    <dbReference type="NCBI Taxonomy" id="181124"/>
    <lineage>
        <taxon>Eukaryota</taxon>
        <taxon>Fungi</taxon>
        <taxon>Dikarya</taxon>
        <taxon>Basidiomycota</taxon>
        <taxon>Agaricomycotina</taxon>
        <taxon>Agaricomycetes</taxon>
        <taxon>Agaricomycetidae</taxon>
        <taxon>Agaricales</taxon>
        <taxon>Marasmiineae</taxon>
        <taxon>Marasmiaceae</taxon>
        <taxon>Marasmius</taxon>
    </lineage>
</organism>
<dbReference type="AlphaFoldDB" id="A0A9P7USQ4"/>
<protein>
    <recommendedName>
        <fullName evidence="1">Hemerythrin-like domain-containing protein</fullName>
    </recommendedName>
</protein>
<reference evidence="2" key="1">
    <citation type="journal article" date="2021" name="Genome Biol. Evol.">
        <title>The assembled and annotated genome of the fairy-ring fungus Marasmius oreades.</title>
        <authorList>
            <person name="Hiltunen M."/>
            <person name="Ament-Velasquez S.L."/>
            <person name="Johannesson H."/>
        </authorList>
    </citation>
    <scope>NUCLEOTIDE SEQUENCE</scope>
    <source>
        <strain evidence="2">03SP1</strain>
    </source>
</reference>
<keyword evidence="3" id="KW-1185">Reference proteome</keyword>
<dbReference type="Pfam" id="PF01814">
    <property type="entry name" value="Hemerythrin"/>
    <property type="match status" value="1"/>
</dbReference>
<dbReference type="OrthoDB" id="9983919at2759"/>
<dbReference type="GeneID" id="66079538"/>
<name>A0A9P7USQ4_9AGAR</name>
<accession>A0A9P7USQ4</accession>
<dbReference type="PANTHER" id="PTHR35585:SF1">
    <property type="entry name" value="HHE DOMAIN PROTEIN (AFU_ORTHOLOGUE AFUA_4G00730)"/>
    <property type="match status" value="1"/>
</dbReference>
<dbReference type="RefSeq" id="XP_043007896.1">
    <property type="nucleotide sequence ID" value="XM_043155428.1"/>
</dbReference>
<feature type="domain" description="Hemerythrin-like" evidence="1">
    <location>
        <begin position="8"/>
        <end position="122"/>
    </location>
</feature>
<dbReference type="PANTHER" id="PTHR35585">
    <property type="entry name" value="HHE DOMAIN PROTEIN (AFU_ORTHOLOGUE AFUA_4G00730)"/>
    <property type="match status" value="1"/>
</dbReference>